<keyword evidence="2" id="KW-0472">Membrane</keyword>
<feature type="domain" description="YdbS-like PH" evidence="3">
    <location>
        <begin position="106"/>
        <end position="181"/>
    </location>
</feature>
<dbReference type="InterPro" id="IPR005182">
    <property type="entry name" value="YdbS-like_PH"/>
</dbReference>
<organism evidence="4 5">
    <name type="scientific">Shewanella hanedai</name>
    <name type="common">Alteromonas hanedai</name>
    <dbReference type="NCBI Taxonomy" id="25"/>
    <lineage>
        <taxon>Bacteria</taxon>
        <taxon>Pseudomonadati</taxon>
        <taxon>Pseudomonadota</taxon>
        <taxon>Gammaproteobacteria</taxon>
        <taxon>Alteromonadales</taxon>
        <taxon>Shewanellaceae</taxon>
        <taxon>Shewanella</taxon>
    </lineage>
</organism>
<dbReference type="PANTHER" id="PTHR34473">
    <property type="entry name" value="UPF0699 TRANSMEMBRANE PROTEIN YDBS"/>
    <property type="match status" value="1"/>
</dbReference>
<dbReference type="Proteomes" id="UP000318126">
    <property type="component" value="Unassembled WGS sequence"/>
</dbReference>
<feature type="region of interest" description="Disordered" evidence="1">
    <location>
        <begin position="186"/>
        <end position="260"/>
    </location>
</feature>
<keyword evidence="5" id="KW-1185">Reference proteome</keyword>
<evidence type="ECO:0000259" key="3">
    <source>
        <dbReference type="Pfam" id="PF03703"/>
    </source>
</evidence>
<feature type="transmembrane region" description="Helical" evidence="2">
    <location>
        <begin position="50"/>
        <end position="71"/>
    </location>
</feature>
<dbReference type="Pfam" id="PF03703">
    <property type="entry name" value="bPH_2"/>
    <property type="match status" value="1"/>
</dbReference>
<evidence type="ECO:0000256" key="2">
    <source>
        <dbReference type="SAM" id="Phobius"/>
    </source>
</evidence>
<dbReference type="OrthoDB" id="1750577at2"/>
<keyword evidence="2" id="KW-0812">Transmembrane</keyword>
<dbReference type="AlphaFoldDB" id="A0A553JSR2"/>
<dbReference type="EMBL" id="VKGK01000004">
    <property type="protein sequence ID" value="TRY15488.1"/>
    <property type="molecule type" value="Genomic_DNA"/>
</dbReference>
<evidence type="ECO:0000256" key="1">
    <source>
        <dbReference type="SAM" id="MobiDB-lite"/>
    </source>
</evidence>
<reference evidence="5" key="1">
    <citation type="submission" date="2019-07" db="EMBL/GenBank/DDBJ databases">
        <title>Shewanella sp. YLB-08 draft genomic sequence.</title>
        <authorList>
            <person name="Yu L."/>
        </authorList>
    </citation>
    <scope>NUCLEOTIDE SEQUENCE [LARGE SCALE GENOMIC DNA]</scope>
    <source>
        <strain evidence="5">JCM 20706</strain>
    </source>
</reference>
<dbReference type="RefSeq" id="WP_143563526.1">
    <property type="nucleotide sequence ID" value="NZ_BMPL01000009.1"/>
</dbReference>
<proteinExistence type="predicted"/>
<keyword evidence="2" id="KW-1133">Transmembrane helix</keyword>
<comment type="caution">
    <text evidence="4">The sequence shown here is derived from an EMBL/GenBank/DDBJ whole genome shotgun (WGS) entry which is preliminary data.</text>
</comment>
<feature type="compositionally biased region" description="Polar residues" evidence="1">
    <location>
        <begin position="188"/>
        <end position="216"/>
    </location>
</feature>
<feature type="transmembrane region" description="Helical" evidence="2">
    <location>
        <begin position="77"/>
        <end position="97"/>
    </location>
</feature>
<sequence>MPEPVNSVTAQPEMELKPENITHKPLPERDWQGFDQIPLTPIESRYVTQILIETGAVALFFITAMSSFLFIGAEIPLLIMAVIIPGMFFIATFIIWIRVSHAKSIAYGVCDHELLLQKGIVWFKRVSLPYTRLQHISLSQGPLERKFGLKTLKCFSAGSGSAEIELPGLESKTAEKLRQHLLSMAGKASQSGESLSIEANQNSEQEFSEAYQSESVNAAEIPSVEQHQQQKSDDSQLENQTDTDNKIASNTEKSADNDKH</sequence>
<evidence type="ECO:0000313" key="4">
    <source>
        <dbReference type="EMBL" id="TRY15488.1"/>
    </source>
</evidence>
<accession>A0A553JSR2</accession>
<gene>
    <name evidence="4" type="ORF">FN961_05375</name>
</gene>
<protein>
    <submittedName>
        <fullName evidence="4">PH domain-containing protein</fullName>
    </submittedName>
</protein>
<dbReference type="PANTHER" id="PTHR34473:SF2">
    <property type="entry name" value="UPF0699 TRANSMEMBRANE PROTEIN YDBT"/>
    <property type="match status" value="1"/>
</dbReference>
<feature type="compositionally biased region" description="Polar residues" evidence="1">
    <location>
        <begin position="237"/>
        <end position="252"/>
    </location>
</feature>
<evidence type="ECO:0000313" key="5">
    <source>
        <dbReference type="Proteomes" id="UP000318126"/>
    </source>
</evidence>
<name>A0A553JSR2_SHEHA</name>